<dbReference type="InParanoid" id="A0A6P7YLN1"/>
<protein>
    <submittedName>
        <fullName evidence="10">Hemoglobin subunit pi-like</fullName>
    </submittedName>
</protein>
<comment type="similarity">
    <text evidence="1 7">Belongs to the globin family.</text>
</comment>
<dbReference type="Gene3D" id="1.10.490.10">
    <property type="entry name" value="Globins"/>
    <property type="match status" value="1"/>
</dbReference>
<dbReference type="GO" id="GO:0020037">
    <property type="term" value="F:heme binding"/>
    <property type="evidence" value="ECO:0007669"/>
    <property type="project" value="InterPro"/>
</dbReference>
<dbReference type="SUPFAM" id="SSF46458">
    <property type="entry name" value="Globin-like"/>
    <property type="match status" value="1"/>
</dbReference>
<proteinExistence type="inferred from homology"/>
<dbReference type="GO" id="GO:0031720">
    <property type="term" value="F:haptoglobin binding"/>
    <property type="evidence" value="ECO:0007669"/>
    <property type="project" value="TreeGrafter"/>
</dbReference>
<dbReference type="OrthoDB" id="8751793at2759"/>
<evidence type="ECO:0000313" key="9">
    <source>
        <dbReference type="Proteomes" id="UP000515156"/>
    </source>
</evidence>
<dbReference type="GO" id="GO:0019825">
    <property type="term" value="F:oxygen binding"/>
    <property type="evidence" value="ECO:0007669"/>
    <property type="project" value="InterPro"/>
</dbReference>
<evidence type="ECO:0000313" key="10">
    <source>
        <dbReference type="RefSeq" id="XP_030068307.1"/>
    </source>
</evidence>
<keyword evidence="3 7" id="KW-0349">Heme</keyword>
<gene>
    <name evidence="10" type="primary">LOC115476204</name>
</gene>
<dbReference type="GO" id="GO:0004601">
    <property type="term" value="F:peroxidase activity"/>
    <property type="evidence" value="ECO:0007669"/>
    <property type="project" value="TreeGrafter"/>
</dbReference>
<dbReference type="GO" id="GO:0005833">
    <property type="term" value="C:hemoglobin complex"/>
    <property type="evidence" value="ECO:0007669"/>
    <property type="project" value="InterPro"/>
</dbReference>
<keyword evidence="4 7" id="KW-0561">Oxygen transport</keyword>
<evidence type="ECO:0000256" key="4">
    <source>
        <dbReference type="ARBA" id="ARBA00022621"/>
    </source>
</evidence>
<keyword evidence="2 7" id="KW-0813">Transport</keyword>
<evidence type="ECO:0000256" key="7">
    <source>
        <dbReference type="RuleBase" id="RU000356"/>
    </source>
</evidence>
<organism evidence="9 10">
    <name type="scientific">Microcaecilia unicolor</name>
    <dbReference type="NCBI Taxonomy" id="1415580"/>
    <lineage>
        <taxon>Eukaryota</taxon>
        <taxon>Metazoa</taxon>
        <taxon>Chordata</taxon>
        <taxon>Craniata</taxon>
        <taxon>Vertebrata</taxon>
        <taxon>Euteleostomi</taxon>
        <taxon>Amphibia</taxon>
        <taxon>Gymnophiona</taxon>
        <taxon>Siphonopidae</taxon>
        <taxon>Microcaecilia</taxon>
    </lineage>
</organism>
<evidence type="ECO:0000256" key="3">
    <source>
        <dbReference type="ARBA" id="ARBA00022617"/>
    </source>
</evidence>
<dbReference type="PANTHER" id="PTHR11442">
    <property type="entry name" value="HEMOGLOBIN FAMILY MEMBER"/>
    <property type="match status" value="1"/>
</dbReference>
<reference evidence="10" key="1">
    <citation type="submission" date="2025-08" db="UniProtKB">
        <authorList>
            <consortium name="RefSeq"/>
        </authorList>
    </citation>
    <scope>IDENTIFICATION</scope>
</reference>
<evidence type="ECO:0000256" key="1">
    <source>
        <dbReference type="ARBA" id="ARBA00008705"/>
    </source>
</evidence>
<keyword evidence="5" id="KW-0479">Metal-binding</keyword>
<sequence>MSLTEDDKAAVLSLWGKISNNPEAIGAEVLHRLLSCFPQTRIYFSHFDLSRASAHIRAHGAKIMGVIGEAVQHMDNLDDTLSWLGDLHAYTLKVDPGNFRLFTLCILCVLAAHFQADFTPEVHAAWEKFLTSIAAVLISKYR</sequence>
<dbReference type="InterPro" id="IPR000971">
    <property type="entry name" value="Globin"/>
</dbReference>
<dbReference type="GO" id="GO:0072562">
    <property type="term" value="C:blood microparticle"/>
    <property type="evidence" value="ECO:0007669"/>
    <property type="project" value="TreeGrafter"/>
</dbReference>
<dbReference type="InterPro" id="IPR009050">
    <property type="entry name" value="Globin-like_sf"/>
</dbReference>
<dbReference type="GeneID" id="115476204"/>
<dbReference type="AlphaFoldDB" id="A0A6P7YLN1"/>
<name>A0A6P7YLN1_9AMPH</name>
<dbReference type="InterPro" id="IPR050056">
    <property type="entry name" value="Hemoglobin_oxygen_transport"/>
</dbReference>
<keyword evidence="9" id="KW-1185">Reference proteome</keyword>
<dbReference type="InterPro" id="IPR002338">
    <property type="entry name" value="Hemoglobin_a-typ"/>
</dbReference>
<dbReference type="Pfam" id="PF00042">
    <property type="entry name" value="Globin"/>
    <property type="match status" value="1"/>
</dbReference>
<dbReference type="RefSeq" id="XP_030068307.1">
    <property type="nucleotide sequence ID" value="XM_030212447.1"/>
</dbReference>
<evidence type="ECO:0000256" key="5">
    <source>
        <dbReference type="ARBA" id="ARBA00022723"/>
    </source>
</evidence>
<evidence type="ECO:0000256" key="2">
    <source>
        <dbReference type="ARBA" id="ARBA00022448"/>
    </source>
</evidence>
<keyword evidence="6" id="KW-0408">Iron</keyword>
<dbReference type="CDD" id="cd08927">
    <property type="entry name" value="Hb-alpha-like"/>
    <property type="match status" value="1"/>
</dbReference>
<evidence type="ECO:0000256" key="6">
    <source>
        <dbReference type="ARBA" id="ARBA00023004"/>
    </source>
</evidence>
<accession>A0A6P7YLN1</accession>
<evidence type="ECO:0000259" key="8">
    <source>
        <dbReference type="PROSITE" id="PS01033"/>
    </source>
</evidence>
<dbReference type="GO" id="GO:0042744">
    <property type="term" value="P:hydrogen peroxide catabolic process"/>
    <property type="evidence" value="ECO:0007669"/>
    <property type="project" value="TreeGrafter"/>
</dbReference>
<dbReference type="Proteomes" id="UP000515156">
    <property type="component" value="Chromosome 8"/>
</dbReference>
<dbReference type="KEGG" id="muo:115476204"/>
<dbReference type="GO" id="GO:0043177">
    <property type="term" value="F:organic acid binding"/>
    <property type="evidence" value="ECO:0007669"/>
    <property type="project" value="TreeGrafter"/>
</dbReference>
<dbReference type="GO" id="GO:0031838">
    <property type="term" value="C:haptoglobin-hemoglobin complex"/>
    <property type="evidence" value="ECO:0007669"/>
    <property type="project" value="TreeGrafter"/>
</dbReference>
<dbReference type="GO" id="GO:0005344">
    <property type="term" value="F:oxygen carrier activity"/>
    <property type="evidence" value="ECO:0007669"/>
    <property type="project" value="UniProtKB-KW"/>
</dbReference>
<dbReference type="GO" id="GO:0005506">
    <property type="term" value="F:iron ion binding"/>
    <property type="evidence" value="ECO:0007669"/>
    <property type="project" value="InterPro"/>
</dbReference>
<dbReference type="FunFam" id="1.10.490.10:FF:000002">
    <property type="entry name" value="Hemoglobin subunit alpha"/>
    <property type="match status" value="1"/>
</dbReference>
<dbReference type="InterPro" id="IPR002339">
    <property type="entry name" value="Hemoglobin_pi"/>
</dbReference>
<dbReference type="PRINTS" id="PR00612">
    <property type="entry name" value="ALPHAHAEM"/>
</dbReference>
<dbReference type="PRINTS" id="PR00815">
    <property type="entry name" value="PIHAEM"/>
</dbReference>
<dbReference type="InterPro" id="IPR012292">
    <property type="entry name" value="Globin/Proto"/>
</dbReference>
<feature type="domain" description="Globin" evidence="8">
    <location>
        <begin position="2"/>
        <end position="142"/>
    </location>
</feature>
<dbReference type="PROSITE" id="PS01033">
    <property type="entry name" value="GLOBIN"/>
    <property type="match status" value="1"/>
</dbReference>